<name>A0AC35GM86_9BILA</name>
<protein>
    <submittedName>
        <fullName evidence="2">Vacuolar protein-sorting-associated protein 25</fullName>
    </submittedName>
</protein>
<proteinExistence type="predicted"/>
<reference evidence="2" key="1">
    <citation type="submission" date="2022-11" db="UniProtKB">
        <authorList>
            <consortium name="WormBaseParasite"/>
        </authorList>
    </citation>
    <scope>IDENTIFICATION</scope>
</reference>
<accession>A0AC35GM86</accession>
<sequence>MSFTFPWEYDFPPFFTIQPNATTREKQLEAWAQLVLHYCHQNNIYTADITQLAETELFYNRNLNRRLDYNGISTVLDYLEAKNCVEWTDRQKRQCHIHWQSPEQWAEVIHSWARTNGFLNSVVTLEDLIDGDDTVQESFHGINRRTLIKALEALQKKGLAAIIEHEGVVAGVKFA</sequence>
<dbReference type="WBParaSite" id="PS1159_v2.g6811.t1">
    <property type="protein sequence ID" value="PS1159_v2.g6811.t1"/>
    <property type="gene ID" value="PS1159_v2.g6811"/>
</dbReference>
<evidence type="ECO:0000313" key="2">
    <source>
        <dbReference type="WBParaSite" id="PS1159_v2.g6811.t1"/>
    </source>
</evidence>
<dbReference type="Proteomes" id="UP000887580">
    <property type="component" value="Unplaced"/>
</dbReference>
<evidence type="ECO:0000313" key="1">
    <source>
        <dbReference type="Proteomes" id="UP000887580"/>
    </source>
</evidence>
<organism evidence="1 2">
    <name type="scientific">Panagrolaimus sp. PS1159</name>
    <dbReference type="NCBI Taxonomy" id="55785"/>
    <lineage>
        <taxon>Eukaryota</taxon>
        <taxon>Metazoa</taxon>
        <taxon>Ecdysozoa</taxon>
        <taxon>Nematoda</taxon>
        <taxon>Chromadorea</taxon>
        <taxon>Rhabditida</taxon>
        <taxon>Tylenchina</taxon>
        <taxon>Panagrolaimomorpha</taxon>
        <taxon>Panagrolaimoidea</taxon>
        <taxon>Panagrolaimidae</taxon>
        <taxon>Panagrolaimus</taxon>
    </lineage>
</organism>